<dbReference type="Gene3D" id="3.40.50.2300">
    <property type="match status" value="1"/>
</dbReference>
<proteinExistence type="predicted"/>
<dbReference type="SMART" id="SM00226">
    <property type="entry name" value="LMWPc"/>
    <property type="match status" value="1"/>
</dbReference>
<dbReference type="PANTHER" id="PTHR11717:SF7">
    <property type="entry name" value="LOW MOLECULAR WEIGHT PHOSPHOTYROSINE PROTEIN PHOSPHATASE"/>
    <property type="match status" value="1"/>
</dbReference>
<dbReference type="InterPro" id="IPR023485">
    <property type="entry name" value="Ptyr_pPase"/>
</dbReference>
<organism evidence="3 4">
    <name type="scientific">Agreia pratensis</name>
    <dbReference type="NCBI Taxonomy" id="150121"/>
    <lineage>
        <taxon>Bacteria</taxon>
        <taxon>Bacillati</taxon>
        <taxon>Actinomycetota</taxon>
        <taxon>Actinomycetes</taxon>
        <taxon>Micrococcales</taxon>
        <taxon>Microbacteriaceae</taxon>
        <taxon>Agreia</taxon>
    </lineage>
</organism>
<dbReference type="InterPro" id="IPR050438">
    <property type="entry name" value="LMW_PTPase"/>
</dbReference>
<evidence type="ECO:0000313" key="4">
    <source>
        <dbReference type="Proteomes" id="UP000193244"/>
    </source>
</evidence>
<accession>A0A1X7IN76</accession>
<dbReference type="STRING" id="150121.SAMN06296010_0666"/>
<reference evidence="4" key="1">
    <citation type="submission" date="2017-04" db="EMBL/GenBank/DDBJ databases">
        <authorList>
            <person name="Varghese N."/>
            <person name="Submissions S."/>
        </authorList>
    </citation>
    <scope>NUCLEOTIDE SEQUENCE [LARGE SCALE GENOMIC DNA]</scope>
    <source>
        <strain evidence="4">VKM Ac-2510</strain>
    </source>
</reference>
<evidence type="ECO:0000259" key="2">
    <source>
        <dbReference type="SMART" id="SM00226"/>
    </source>
</evidence>
<gene>
    <name evidence="3" type="ORF">SAMN06296010_0666</name>
</gene>
<dbReference type="Proteomes" id="UP000193244">
    <property type="component" value="Unassembled WGS sequence"/>
</dbReference>
<dbReference type="GO" id="GO:0004725">
    <property type="term" value="F:protein tyrosine phosphatase activity"/>
    <property type="evidence" value="ECO:0007669"/>
    <property type="project" value="UniProtKB-EC"/>
</dbReference>
<dbReference type="PANTHER" id="PTHR11717">
    <property type="entry name" value="LOW MOLECULAR WEIGHT PROTEIN TYROSINE PHOSPHATASE"/>
    <property type="match status" value="1"/>
</dbReference>
<dbReference type="EC" id="3.1.3.48" evidence="1"/>
<name>A0A1X7IN76_9MICO</name>
<evidence type="ECO:0000313" key="3">
    <source>
        <dbReference type="EMBL" id="SMG16103.1"/>
    </source>
</evidence>
<dbReference type="SUPFAM" id="SSF52788">
    <property type="entry name" value="Phosphotyrosine protein phosphatases I"/>
    <property type="match status" value="1"/>
</dbReference>
<protein>
    <recommendedName>
        <fullName evidence="1">protein-tyrosine-phosphatase</fullName>
        <ecNumber evidence="1">3.1.3.48</ecNumber>
    </recommendedName>
</protein>
<dbReference type="AlphaFoldDB" id="A0A1X7IN76"/>
<sequence length="209" mass="22238">MPSVLFVCTGNICRSPLAEQLFRARMDARGMRLVASSAGTGARAGELMTPQAAELSLRYGGDPSLHSASPIDAAGITASNLVLTASREHRSAVVSLVPRASRYTFTLREFARLVDISAAESLVPDGQRRGAVIDFDLDEFVRQTASLRGHGSAMPTAADDDIADPYRRKQSVYDEAGALIDHAVDAIVTAIARASLKTEAPRPRRSAGS</sequence>
<keyword evidence="4" id="KW-1185">Reference proteome</keyword>
<feature type="domain" description="Phosphotyrosine protein phosphatase I" evidence="2">
    <location>
        <begin position="2"/>
        <end position="190"/>
    </location>
</feature>
<dbReference type="Pfam" id="PF01451">
    <property type="entry name" value="LMWPc"/>
    <property type="match status" value="1"/>
</dbReference>
<evidence type="ECO:0000256" key="1">
    <source>
        <dbReference type="ARBA" id="ARBA00013064"/>
    </source>
</evidence>
<dbReference type="InterPro" id="IPR036196">
    <property type="entry name" value="Ptyr_pPase_sf"/>
</dbReference>
<dbReference type="RefSeq" id="WP_176223240.1">
    <property type="nucleotide sequence ID" value="NZ_FXAY01000001.1"/>
</dbReference>
<dbReference type="EMBL" id="FXAY01000001">
    <property type="protein sequence ID" value="SMG16103.1"/>
    <property type="molecule type" value="Genomic_DNA"/>
</dbReference>